<dbReference type="Gene3D" id="2.60.40.790">
    <property type="match status" value="1"/>
</dbReference>
<feature type="compositionally biased region" description="Basic and acidic residues" evidence="2">
    <location>
        <begin position="932"/>
        <end position="957"/>
    </location>
</feature>
<feature type="compositionally biased region" description="Basic and acidic residues" evidence="2">
    <location>
        <begin position="589"/>
        <end position="610"/>
    </location>
</feature>
<sequence length="1654" mass="188107">MALELGLKVTKTSRAPDNATSVSELRISKNTASPVFVSTETHSSFILTCYLKGYDRNSFQIKISENGKEISIRGEKPIQEMLIMGSVMLKKNVQIVGFNKVFEIPHGVVLDRIKAKFDEDESLLKIVMPKLVKGICGVQIEEVKEEEFGESSQKASSETRENECVCRKEEGLSDKKLVESSNGDVIEGPRFEAMKESELRQNKDHVPENIGGENIMLGRPHRTTREDEFEGTPKEEIGGVEFGNGGKDEEEMSKKGFEAIETSKEEEESKKVFAGKIEELKSEAEDRGEQREETEEAKFECEGKDKERVSKGGLEAIDTTKEERESEDVLAGAIRVDEKDRIDKNKQKEVEEAKLETEGKEEEMEGRETATEEAIEARMEGMQPKKVHGEKMEVSKDGIEQKEIEDEDRERESEVAKFEIEGKDEEKVGTATDKKGLEATESKIGVSEEDRVEGRETDETQFEIEDRDTENVEQVLRGIQEKEIENNEFAVEARDEKRMGPEIMEQVEAKDAKIEGGVSEKLFSDETGVTEKDIVEGTKKREISENEQVLKEEISKEDFEASKTKIKEPPTQEPKLSIQLEEGEGTFEGIERGEDKSEGKNLKEIEEPKISECATSKGQNLEEIEETTEDEGIWEEAEGEEPKMSKEASKVDGNDYASDSGNMEIEEMDGRETTIKEAIETRMEGVEPEKVHGEKMEVSKDGIEQKEIEDEDRERESEAAKFEIEGKDEEKVGTATDKKGLEETESKIGVSEEDRVEGRETDETQFEIEERDKENVEQVLKGIHEKEIENNEFSVEGRDEERMGPEIMEQVEAKDATIEGGVSEQLFSDVTGVNEKDIVEGTKKREIGENEQVLKEEISKEDFEARKTRIKEPPTQEPKLSIQLEGSEGTFEGIERGEDKSEGKKLKEIEEPKIPECATSKGQNLEEIEEPTEAKGILEEVEGEEPKMSKEASKVDGNDYASDSGKREIEESAIRSSRDGHVQEVFEELGTDTSKFPKQMSETKAEGEKEVKVKEEVIVTREKEVKVKEEVIVTREKEVKVKQVNVNKYDEAKEGFDKATTVGRIQLETGQPSDGRGFDNETLEAAKWDKTKACEEGYVETGPFIEDNKKERIQKETEDPRVETKHKAQHHVQELPKKIAESMDEREGPKDTKKGEMKEANRKSEETQVVANEESTIEKKIREAELERISQTKQFDKSLQEVTEAKDREALRKDMREKEVMMSTQHSEVKETDKVCEECKMSEANLEREKWRTTRSVKDEKPRRENAVKHLEDKIPYPEPRKEEVEGARLKELPPPKVREQRLDSPESEKKMKWKSPETKKLAPEATEGEAYEAGKPPEVQSSSSSQQSMVDKEMFEIESPKSNTSGTPSEEKEIEHFKTLTEDRGHYLLDTEKRLEAKEVAEEEKLNQRDEEETLSWKRERTKIAVCKDEKSKTKRNGSEEINQIKAAAEEFRDVLADNETGKSQEILIPQTAEIHGKEKISEIRQVQQVKRWEIPFQANEESEAVISNREAESQKPNDAHPKESTIKFDSDKPKGEVDNGRHLEFQEPEKQGSELDFQESTRRISDQEVEKTHFSKQEENHEGHAIEEEKAGEEGENVAHVEISQEPEDLEDIEVEASGKKVELCVPMVYAGSIFIASLIIFFFGRKGALKM</sequence>
<feature type="compositionally biased region" description="Basic and acidic residues" evidence="2">
    <location>
        <begin position="366"/>
        <end position="379"/>
    </location>
</feature>
<dbReference type="EMBL" id="JAWXYG010000018">
    <property type="protein sequence ID" value="KAK4253099.1"/>
    <property type="molecule type" value="Genomic_DNA"/>
</dbReference>
<dbReference type="CDD" id="cd00298">
    <property type="entry name" value="ACD_sHsps_p23-like"/>
    <property type="match status" value="1"/>
</dbReference>
<feature type="region of interest" description="Disordered" evidence="2">
    <location>
        <begin position="1499"/>
        <end position="1599"/>
    </location>
</feature>
<evidence type="ECO:0000256" key="1">
    <source>
        <dbReference type="PROSITE-ProRule" id="PRU00285"/>
    </source>
</evidence>
<feature type="compositionally biased region" description="Basic and acidic residues" evidence="2">
    <location>
        <begin position="1351"/>
        <end position="1360"/>
    </location>
</feature>
<proteinExistence type="inferred from homology"/>
<feature type="region of interest" description="Disordered" evidence="2">
    <location>
        <begin position="1214"/>
        <end position="1234"/>
    </location>
</feature>
<feature type="compositionally biased region" description="Basic and acidic residues" evidence="2">
    <location>
        <begin position="387"/>
        <end position="402"/>
    </location>
</feature>
<feature type="compositionally biased region" description="Basic and acidic residues" evidence="2">
    <location>
        <begin position="1370"/>
        <end position="1386"/>
    </location>
</feature>
<feature type="region of interest" description="Disordered" evidence="2">
    <location>
        <begin position="223"/>
        <end position="251"/>
    </location>
</feature>
<feature type="compositionally biased region" description="Basic and acidic residues" evidence="2">
    <location>
        <begin position="1511"/>
        <end position="1599"/>
    </location>
</feature>
<evidence type="ECO:0000259" key="4">
    <source>
        <dbReference type="PROSITE" id="PS01031"/>
    </source>
</evidence>
<feature type="compositionally biased region" description="Basic and acidic residues" evidence="2">
    <location>
        <begin position="640"/>
        <end position="653"/>
    </location>
</feature>
<feature type="compositionally biased region" description="Basic and acidic residues" evidence="2">
    <location>
        <begin position="1001"/>
        <end position="1010"/>
    </location>
</feature>
<name>A0AAE1JH87_9FABA</name>
<feature type="region of interest" description="Disordered" evidence="2">
    <location>
        <begin position="543"/>
        <end position="765"/>
    </location>
</feature>
<feature type="compositionally biased region" description="Basic and acidic residues" evidence="2">
    <location>
        <begin position="714"/>
        <end position="765"/>
    </location>
</feature>
<feature type="compositionally biased region" description="Polar residues" evidence="2">
    <location>
        <begin position="991"/>
        <end position="1000"/>
    </location>
</feature>
<feature type="compositionally biased region" description="Basic and acidic residues" evidence="2">
    <location>
        <begin position="893"/>
        <end position="914"/>
    </location>
</feature>
<feature type="region of interest" description="Disordered" evidence="2">
    <location>
        <begin position="1248"/>
        <end position="1386"/>
    </location>
</feature>
<comment type="similarity">
    <text evidence="1">Belongs to the small heat shock protein (HSP20) family.</text>
</comment>
<dbReference type="InterPro" id="IPR008978">
    <property type="entry name" value="HSP20-like_chaperone"/>
</dbReference>
<feature type="compositionally biased region" description="Basic and acidic residues" evidence="2">
    <location>
        <begin position="964"/>
        <end position="984"/>
    </location>
</feature>
<feature type="compositionally biased region" description="Acidic residues" evidence="2">
    <location>
        <begin position="459"/>
        <end position="468"/>
    </location>
</feature>
<evidence type="ECO:0000313" key="6">
    <source>
        <dbReference type="Proteomes" id="UP001293593"/>
    </source>
</evidence>
<feature type="compositionally biased region" description="Basic and acidic residues" evidence="2">
    <location>
        <begin position="410"/>
        <end position="458"/>
    </location>
</feature>
<keyword evidence="3" id="KW-0812">Transmembrane</keyword>
<feature type="compositionally biased region" description="Basic and acidic residues" evidence="2">
    <location>
        <begin position="1106"/>
        <end position="1166"/>
    </location>
</feature>
<feature type="compositionally biased region" description="Basic and acidic residues" evidence="2">
    <location>
        <begin position="1248"/>
        <end position="1323"/>
    </location>
</feature>
<feature type="compositionally biased region" description="Basic and acidic residues" evidence="2">
    <location>
        <begin position="855"/>
        <end position="874"/>
    </location>
</feature>
<evidence type="ECO:0000313" key="5">
    <source>
        <dbReference type="EMBL" id="KAK4253099.1"/>
    </source>
</evidence>
<feature type="region of interest" description="Disordered" evidence="2">
    <location>
        <begin position="1102"/>
        <end position="1175"/>
    </location>
</feature>
<keyword evidence="3" id="KW-1133">Transmembrane helix</keyword>
<feature type="domain" description="SHSP" evidence="4">
    <location>
        <begin position="26"/>
        <end position="146"/>
    </location>
</feature>
<keyword evidence="3" id="KW-0472">Membrane</keyword>
<feature type="compositionally biased region" description="Basic and acidic residues" evidence="2">
    <location>
        <begin position="543"/>
        <end position="570"/>
    </location>
</feature>
<keyword evidence="6" id="KW-1185">Reference proteome</keyword>
<evidence type="ECO:0000256" key="3">
    <source>
        <dbReference type="SAM" id="Phobius"/>
    </source>
</evidence>
<feature type="compositionally biased region" description="Basic and acidic residues" evidence="2">
    <location>
        <begin position="281"/>
        <end position="310"/>
    </location>
</feature>
<dbReference type="SUPFAM" id="SSF49764">
    <property type="entry name" value="HSP20-like chaperones"/>
    <property type="match status" value="1"/>
</dbReference>
<comment type="caution">
    <text evidence="5">The sequence shown here is derived from an EMBL/GenBank/DDBJ whole genome shotgun (WGS) entry which is preliminary data.</text>
</comment>
<dbReference type="Proteomes" id="UP001293593">
    <property type="component" value="Unassembled WGS sequence"/>
</dbReference>
<gene>
    <name evidence="5" type="ORF">QN277_010917</name>
</gene>
<feature type="compositionally biased region" description="Basic and acidic residues" evidence="2">
    <location>
        <begin position="343"/>
        <end position="358"/>
    </location>
</feature>
<protein>
    <recommendedName>
        <fullName evidence="4">SHSP domain-containing protein</fullName>
    </recommendedName>
</protein>
<evidence type="ECO:0000256" key="2">
    <source>
        <dbReference type="SAM" id="MobiDB-lite"/>
    </source>
</evidence>
<feature type="transmembrane region" description="Helical" evidence="3">
    <location>
        <begin position="1630"/>
        <end position="1647"/>
    </location>
</feature>
<organism evidence="5 6">
    <name type="scientific">Acacia crassicarpa</name>
    <name type="common">northern wattle</name>
    <dbReference type="NCBI Taxonomy" id="499986"/>
    <lineage>
        <taxon>Eukaryota</taxon>
        <taxon>Viridiplantae</taxon>
        <taxon>Streptophyta</taxon>
        <taxon>Embryophyta</taxon>
        <taxon>Tracheophyta</taxon>
        <taxon>Spermatophyta</taxon>
        <taxon>Magnoliopsida</taxon>
        <taxon>eudicotyledons</taxon>
        <taxon>Gunneridae</taxon>
        <taxon>Pentapetalae</taxon>
        <taxon>rosids</taxon>
        <taxon>fabids</taxon>
        <taxon>Fabales</taxon>
        <taxon>Fabaceae</taxon>
        <taxon>Caesalpinioideae</taxon>
        <taxon>mimosoid clade</taxon>
        <taxon>Acacieae</taxon>
        <taxon>Acacia</taxon>
    </lineage>
</organism>
<reference evidence="5" key="1">
    <citation type="submission" date="2023-10" db="EMBL/GenBank/DDBJ databases">
        <title>Chromosome-level genome of the transformable northern wattle, Acacia crassicarpa.</title>
        <authorList>
            <person name="Massaro I."/>
            <person name="Sinha N.R."/>
            <person name="Poethig S."/>
            <person name="Leichty A.R."/>
        </authorList>
    </citation>
    <scope>NUCLEOTIDE SEQUENCE</scope>
    <source>
        <strain evidence="5">Acra3RX</strain>
        <tissue evidence="5">Leaf</tissue>
    </source>
</reference>
<feature type="region of interest" description="Disordered" evidence="2">
    <location>
        <begin position="343"/>
        <end position="469"/>
    </location>
</feature>
<dbReference type="PROSITE" id="PS01031">
    <property type="entry name" value="SHSP"/>
    <property type="match status" value="1"/>
</dbReference>
<feature type="compositionally biased region" description="Acidic residues" evidence="2">
    <location>
        <begin position="622"/>
        <end position="639"/>
    </location>
</feature>
<accession>A0AAE1JH87</accession>
<feature type="region of interest" description="Disordered" evidence="2">
    <location>
        <begin position="281"/>
        <end position="331"/>
    </location>
</feature>
<feature type="compositionally biased region" description="Basic and acidic residues" evidence="2">
    <location>
        <begin position="668"/>
        <end position="706"/>
    </location>
</feature>
<feature type="compositionally biased region" description="Basic and acidic residues" evidence="2">
    <location>
        <begin position="223"/>
        <end position="237"/>
    </location>
</feature>
<feature type="region of interest" description="Disordered" evidence="2">
    <location>
        <begin position="855"/>
        <end position="1010"/>
    </location>
</feature>
<dbReference type="InterPro" id="IPR002068">
    <property type="entry name" value="A-crystallin/Hsp20_dom"/>
</dbReference>